<organism evidence="5">
    <name type="scientific">hydrothermal vent metagenome</name>
    <dbReference type="NCBI Taxonomy" id="652676"/>
    <lineage>
        <taxon>unclassified sequences</taxon>
        <taxon>metagenomes</taxon>
        <taxon>ecological metagenomes</taxon>
    </lineage>
</organism>
<proteinExistence type="predicted"/>
<evidence type="ECO:0000256" key="3">
    <source>
        <dbReference type="SAM" id="Phobius"/>
    </source>
</evidence>
<accession>A0A3B0RZ31</accession>
<dbReference type="GO" id="GO:0015562">
    <property type="term" value="F:efflux transmembrane transporter activity"/>
    <property type="evidence" value="ECO:0007669"/>
    <property type="project" value="TreeGrafter"/>
</dbReference>
<feature type="coiled-coil region" evidence="1">
    <location>
        <begin position="111"/>
        <end position="138"/>
    </location>
</feature>
<keyword evidence="3" id="KW-0812">Transmembrane</keyword>
<dbReference type="Gene3D" id="1.10.287.470">
    <property type="entry name" value="Helix hairpin bin"/>
    <property type="match status" value="1"/>
</dbReference>
<dbReference type="NCBIfam" id="TIGR01730">
    <property type="entry name" value="RND_mfp"/>
    <property type="match status" value="1"/>
</dbReference>
<keyword evidence="3" id="KW-1133">Transmembrane helix</keyword>
<dbReference type="EMBL" id="UOEH01000125">
    <property type="protein sequence ID" value="VAV93816.1"/>
    <property type="molecule type" value="Genomic_DNA"/>
</dbReference>
<dbReference type="InterPro" id="IPR006143">
    <property type="entry name" value="RND_pump_MFP"/>
</dbReference>
<protein>
    <submittedName>
        <fullName evidence="5">RND efflux system, membrane fusion protein</fullName>
    </submittedName>
</protein>
<evidence type="ECO:0000313" key="5">
    <source>
        <dbReference type="EMBL" id="VAV93816.1"/>
    </source>
</evidence>
<name>A0A3B0RZ31_9ZZZZ</name>
<dbReference type="Pfam" id="PF25917">
    <property type="entry name" value="BSH_RND"/>
    <property type="match status" value="1"/>
</dbReference>
<dbReference type="Gene3D" id="2.40.50.100">
    <property type="match status" value="1"/>
</dbReference>
<sequence length="412" mass="43926">MFRKFFTVFGTIGILVGGVALITLMGQLRPKPEREEPDATPPTVFYTTAQTRSVTLDVTAQGEVRPRTDISLTAQVSGRVIATAENFVNGGAFDKDDMLIRIEDADYRAAAAGARARVAQAEEALRREEAEGALARQDYEDLGREDDPTELALRTPQLAQARANFDAAKAEHTAALLNLERTRIRAPFTGRVRERIAGVGQYVSPGAQLGRIFSTDVAEIRLPLTDSDLTKLGLPIAFVATEENPGPPVALTAFVAGEQHEWTGRIARADGSIDAATRQVFVVAVVDDPYGAGADDGMPLIMGLFVDATIRGKPFHNAIVLPRSALYGRDTVYVIADDAALDRRTVHIVSTDRDTITVSGGVNAGERVAISPLRGADHGDKVSPVDPDEITPTGDIDLTASAAGATANVGDK</sequence>
<dbReference type="SUPFAM" id="SSF111369">
    <property type="entry name" value="HlyD-like secretion proteins"/>
    <property type="match status" value="1"/>
</dbReference>
<dbReference type="GO" id="GO:1990281">
    <property type="term" value="C:efflux pump complex"/>
    <property type="evidence" value="ECO:0007669"/>
    <property type="project" value="TreeGrafter"/>
</dbReference>
<feature type="transmembrane region" description="Helical" evidence="3">
    <location>
        <begin position="6"/>
        <end position="25"/>
    </location>
</feature>
<gene>
    <name evidence="5" type="ORF">MNBD_ALPHA05-2408</name>
</gene>
<evidence type="ECO:0000259" key="4">
    <source>
        <dbReference type="Pfam" id="PF25917"/>
    </source>
</evidence>
<dbReference type="AlphaFoldDB" id="A0A3B0RZ31"/>
<feature type="region of interest" description="Disordered" evidence="2">
    <location>
        <begin position="374"/>
        <end position="396"/>
    </location>
</feature>
<evidence type="ECO:0000256" key="2">
    <source>
        <dbReference type="SAM" id="MobiDB-lite"/>
    </source>
</evidence>
<dbReference type="PANTHER" id="PTHR30469">
    <property type="entry name" value="MULTIDRUG RESISTANCE PROTEIN MDTA"/>
    <property type="match status" value="1"/>
</dbReference>
<reference evidence="5" key="1">
    <citation type="submission" date="2018-06" db="EMBL/GenBank/DDBJ databases">
        <authorList>
            <person name="Zhirakovskaya E."/>
        </authorList>
    </citation>
    <scope>NUCLEOTIDE SEQUENCE</scope>
</reference>
<dbReference type="InterPro" id="IPR058625">
    <property type="entry name" value="MdtA-like_BSH"/>
</dbReference>
<dbReference type="PANTHER" id="PTHR30469:SF12">
    <property type="entry name" value="MULTIDRUG RESISTANCE PROTEIN MDTA"/>
    <property type="match status" value="1"/>
</dbReference>
<dbReference type="Gene3D" id="2.40.30.170">
    <property type="match status" value="1"/>
</dbReference>
<dbReference type="Gene3D" id="2.40.420.20">
    <property type="match status" value="1"/>
</dbReference>
<keyword evidence="3" id="KW-0472">Membrane</keyword>
<keyword evidence="1" id="KW-0175">Coiled coil</keyword>
<evidence type="ECO:0000256" key="1">
    <source>
        <dbReference type="SAM" id="Coils"/>
    </source>
</evidence>
<feature type="domain" description="Multidrug resistance protein MdtA-like barrel-sandwich hybrid" evidence="4">
    <location>
        <begin position="70"/>
        <end position="210"/>
    </location>
</feature>